<keyword evidence="6" id="KW-1185">Reference proteome</keyword>
<feature type="binding site" evidence="4">
    <location>
        <position position="99"/>
    </location>
    <ligand>
        <name>D-ribulose 5-phosphate</name>
        <dbReference type="ChEBI" id="CHEBI:58121"/>
    </ligand>
</feature>
<feature type="active site" description="Proton acceptor" evidence="3">
    <location>
        <position position="65"/>
    </location>
</feature>
<comment type="similarity">
    <text evidence="1">Belongs to the LacAB/RpiB family.</text>
</comment>
<evidence type="ECO:0000256" key="4">
    <source>
        <dbReference type="PIRSR" id="PIRSR005384-2"/>
    </source>
</evidence>
<dbReference type="GO" id="GO:0019316">
    <property type="term" value="P:D-allose catabolic process"/>
    <property type="evidence" value="ECO:0007669"/>
    <property type="project" value="TreeGrafter"/>
</dbReference>
<dbReference type="PANTHER" id="PTHR30345">
    <property type="entry name" value="RIBOSE-5-PHOSPHATE ISOMERASE B"/>
    <property type="match status" value="1"/>
</dbReference>
<dbReference type="InterPro" id="IPR036569">
    <property type="entry name" value="RpiB_LacA_LacB_sf"/>
</dbReference>
<dbReference type="Pfam" id="PF02502">
    <property type="entry name" value="LacAB_rpiB"/>
    <property type="match status" value="1"/>
</dbReference>
<feature type="binding site" evidence="4">
    <location>
        <position position="132"/>
    </location>
    <ligand>
        <name>D-ribulose 5-phosphate</name>
        <dbReference type="ChEBI" id="CHEBI:58121"/>
    </ligand>
</feature>
<reference evidence="5 6" key="1">
    <citation type="submission" date="2018-02" db="EMBL/GenBank/DDBJ databases">
        <title>Mycoplasma marinum and Mycoplasma todarodis sp. nov., moderately halophilic and psychrotolerant mycoplasmas isolated from cephalopods.</title>
        <authorList>
            <person name="Viver T."/>
        </authorList>
    </citation>
    <scope>NUCLEOTIDE SEQUENCE [LARGE SCALE GENOMIC DNA]</scope>
    <source>
        <strain evidence="5 6">PE</strain>
    </source>
</reference>
<evidence type="ECO:0000256" key="3">
    <source>
        <dbReference type="PIRSR" id="PIRSR005384-1"/>
    </source>
</evidence>
<dbReference type="PIRSF" id="PIRSF005384">
    <property type="entry name" value="RpiB_LacA_B"/>
    <property type="match status" value="1"/>
</dbReference>
<dbReference type="OrthoDB" id="1778624at2"/>
<keyword evidence="2 5" id="KW-0413">Isomerase</keyword>
<comment type="caution">
    <text evidence="5">The sequence shown here is derived from an EMBL/GenBank/DDBJ whole genome shotgun (WGS) entry which is preliminary data.</text>
</comment>
<dbReference type="NCBIfam" id="NF004051">
    <property type="entry name" value="PRK05571.1"/>
    <property type="match status" value="1"/>
</dbReference>
<dbReference type="GO" id="GO:0009052">
    <property type="term" value="P:pentose-phosphate shunt, non-oxidative branch"/>
    <property type="evidence" value="ECO:0007669"/>
    <property type="project" value="TreeGrafter"/>
</dbReference>
<dbReference type="GO" id="GO:0004751">
    <property type="term" value="F:ribose-5-phosphate isomerase activity"/>
    <property type="evidence" value="ECO:0007669"/>
    <property type="project" value="TreeGrafter"/>
</dbReference>
<dbReference type="PANTHER" id="PTHR30345:SF0">
    <property type="entry name" value="DNA DAMAGE-REPAIR_TOLERATION PROTEIN DRT102"/>
    <property type="match status" value="1"/>
</dbReference>
<dbReference type="SUPFAM" id="SSF89623">
    <property type="entry name" value="Ribose/Galactose isomerase RpiB/AlsB"/>
    <property type="match status" value="1"/>
</dbReference>
<dbReference type="NCBIfam" id="TIGR00689">
    <property type="entry name" value="rpiB_lacA_lacB"/>
    <property type="match status" value="1"/>
</dbReference>
<name>A0A4R0XT60_9MOLU</name>
<dbReference type="NCBIfam" id="TIGR01120">
    <property type="entry name" value="rpiB"/>
    <property type="match status" value="1"/>
</dbReference>
<feature type="binding site" evidence="4">
    <location>
        <position position="136"/>
    </location>
    <ligand>
        <name>D-ribulose 5-phosphate</name>
        <dbReference type="ChEBI" id="CHEBI:58121"/>
    </ligand>
</feature>
<proteinExistence type="inferred from homology"/>
<organism evidence="5 6">
    <name type="scientific">Mycoplasma marinum</name>
    <dbReference type="NCBI Taxonomy" id="1937190"/>
    <lineage>
        <taxon>Bacteria</taxon>
        <taxon>Bacillati</taxon>
        <taxon>Mycoplasmatota</taxon>
        <taxon>Mollicutes</taxon>
        <taxon>Mycoplasmataceae</taxon>
        <taxon>Mycoplasma</taxon>
    </lineage>
</organism>
<dbReference type="InterPro" id="IPR003500">
    <property type="entry name" value="RpiB_LacA_LacB"/>
</dbReference>
<evidence type="ECO:0000313" key="6">
    <source>
        <dbReference type="Proteomes" id="UP000294192"/>
    </source>
</evidence>
<dbReference type="Gene3D" id="3.40.1400.10">
    <property type="entry name" value="Sugar-phosphate isomerase, RpiB/LacA/LacB"/>
    <property type="match status" value="1"/>
</dbReference>
<evidence type="ECO:0000256" key="1">
    <source>
        <dbReference type="ARBA" id="ARBA00008754"/>
    </source>
</evidence>
<dbReference type="EMBL" id="PSZO01000020">
    <property type="protein sequence ID" value="TCG10809.1"/>
    <property type="molecule type" value="Genomic_DNA"/>
</dbReference>
<protein>
    <submittedName>
        <fullName evidence="5">Ribose 5-phosphate isomerase B</fullName>
    </submittedName>
</protein>
<dbReference type="AlphaFoldDB" id="A0A4R0XT60"/>
<feature type="binding site" evidence="4">
    <location>
        <begin position="66"/>
        <end position="70"/>
    </location>
    <ligand>
        <name>D-ribulose 5-phosphate</name>
        <dbReference type="ChEBI" id="CHEBI:58121"/>
    </ligand>
</feature>
<gene>
    <name evidence="5" type="primary">rpiB</name>
    <name evidence="5" type="ORF">C4B24_03710</name>
</gene>
<feature type="binding site" evidence="4">
    <location>
        <begin position="8"/>
        <end position="9"/>
    </location>
    <ligand>
        <name>D-ribulose 5-phosphate</name>
        <dbReference type="ChEBI" id="CHEBI:58121"/>
    </ligand>
</feature>
<feature type="active site" description="Proton donor" evidence="3">
    <location>
        <position position="98"/>
    </location>
</feature>
<feature type="binding site" evidence="4">
    <location>
        <position position="109"/>
    </location>
    <ligand>
        <name>D-ribulose 5-phosphate</name>
        <dbReference type="ChEBI" id="CHEBI:58121"/>
    </ligand>
</feature>
<dbReference type="Proteomes" id="UP000294192">
    <property type="component" value="Unassembled WGS sequence"/>
</dbReference>
<evidence type="ECO:0000313" key="5">
    <source>
        <dbReference type="EMBL" id="TCG10809.1"/>
    </source>
</evidence>
<sequence>MKILMASDHAGFKLKKAIEAHLLNKGYEVQDLGCDSPERANYASYGLTLGEAISNGKAPFGIAVCGSGIGISIAANRFKGVRAARVFDVEDAKLTRQHNDSNVIALGERLLDEKTAIEMVDAFLNEKFEGGRHQKRVETLDMC</sequence>
<dbReference type="RefSeq" id="WP_131599421.1">
    <property type="nucleotide sequence ID" value="NZ_CBDBYK010000009.1"/>
</dbReference>
<evidence type="ECO:0000256" key="2">
    <source>
        <dbReference type="ARBA" id="ARBA00023235"/>
    </source>
</evidence>
<dbReference type="InterPro" id="IPR004785">
    <property type="entry name" value="RpiB"/>
</dbReference>
<accession>A0A4R0XT60</accession>